<accession>A0A6S7GJZ0</accession>
<reference evidence="1" key="1">
    <citation type="submission" date="2020-04" db="EMBL/GenBank/DDBJ databases">
        <authorList>
            <person name="Alioto T."/>
            <person name="Alioto T."/>
            <person name="Gomez Garrido J."/>
        </authorList>
    </citation>
    <scope>NUCLEOTIDE SEQUENCE</scope>
    <source>
        <strain evidence="1">A484AB</strain>
    </source>
</reference>
<proteinExistence type="predicted"/>
<dbReference type="EMBL" id="CACRXK020002326">
    <property type="protein sequence ID" value="CAB3993774.1"/>
    <property type="molecule type" value="Genomic_DNA"/>
</dbReference>
<dbReference type="AlphaFoldDB" id="A0A6S7GJZ0"/>
<comment type="caution">
    <text evidence="1">The sequence shown here is derived from an EMBL/GenBank/DDBJ whole genome shotgun (WGS) entry which is preliminary data.</text>
</comment>
<dbReference type="Proteomes" id="UP001152795">
    <property type="component" value="Unassembled WGS sequence"/>
</dbReference>
<dbReference type="OrthoDB" id="5977850at2759"/>
<evidence type="ECO:0000313" key="1">
    <source>
        <dbReference type="EMBL" id="CAB3993774.1"/>
    </source>
</evidence>
<name>A0A6S7GJZ0_PARCT</name>
<gene>
    <name evidence="1" type="ORF">PACLA_8A062640</name>
</gene>
<evidence type="ECO:0000313" key="2">
    <source>
        <dbReference type="Proteomes" id="UP001152795"/>
    </source>
</evidence>
<protein>
    <submittedName>
        <fullName evidence="1">Uncharacterized protein</fullName>
    </submittedName>
</protein>
<organism evidence="1 2">
    <name type="scientific">Paramuricea clavata</name>
    <name type="common">Red gorgonian</name>
    <name type="synonym">Violescent sea-whip</name>
    <dbReference type="NCBI Taxonomy" id="317549"/>
    <lineage>
        <taxon>Eukaryota</taxon>
        <taxon>Metazoa</taxon>
        <taxon>Cnidaria</taxon>
        <taxon>Anthozoa</taxon>
        <taxon>Octocorallia</taxon>
        <taxon>Malacalcyonacea</taxon>
        <taxon>Plexauridae</taxon>
        <taxon>Paramuricea</taxon>
    </lineage>
</organism>
<sequence>VEDQLTALKAELELLKTQCPNTGGEEAALQSVRQLACTPFHLCDPTMILSVIQNLSDVARCNNHPRSAEYEAILRQVRPLAYRQEFGDIIRLLGTKEETTVTSTIAKMVKGSNRIAPPVRTLSLQRLENKPGWAL</sequence>
<keyword evidence="2" id="KW-1185">Reference proteome</keyword>
<feature type="non-terminal residue" evidence="1">
    <location>
        <position position="1"/>
    </location>
</feature>